<sequence length="86" mass="9558">MRDADNRRVVRLGDPTDHHGNVITALDFIVQGIAVAAEDCMTWFPKCKGSFRILTLRVGRKHMGKTIAYEGDLTECGARLISTLRA</sequence>
<dbReference type="KEGG" id="rhy:RD110_14745"/>
<dbReference type="AlphaFoldDB" id="A0A1P8JX64"/>
<dbReference type="Proteomes" id="UP000186609">
    <property type="component" value="Chromosome"/>
</dbReference>
<reference evidence="1 2" key="1">
    <citation type="submission" date="2017-01" db="EMBL/GenBank/DDBJ databases">
        <authorList>
            <person name="Mah S.A."/>
            <person name="Swanson W.J."/>
            <person name="Moy G.W."/>
            <person name="Vacquier V.D."/>
        </authorList>
    </citation>
    <scope>NUCLEOTIDE SEQUENCE [LARGE SCALE GENOMIC DNA]</scope>
    <source>
        <strain evidence="1 2">DCY110</strain>
    </source>
</reference>
<evidence type="ECO:0008006" key="3">
    <source>
        <dbReference type="Google" id="ProtNLM"/>
    </source>
</evidence>
<protein>
    <recommendedName>
        <fullName evidence="3">PAAR domain-containing protein</fullName>
    </recommendedName>
</protein>
<keyword evidence="2" id="KW-1185">Reference proteome</keyword>
<organism evidence="1 2">
    <name type="scientific">Rhodoferax koreensis</name>
    <dbReference type="NCBI Taxonomy" id="1842727"/>
    <lineage>
        <taxon>Bacteria</taxon>
        <taxon>Pseudomonadati</taxon>
        <taxon>Pseudomonadota</taxon>
        <taxon>Betaproteobacteria</taxon>
        <taxon>Burkholderiales</taxon>
        <taxon>Comamonadaceae</taxon>
        <taxon>Rhodoferax</taxon>
    </lineage>
</organism>
<proteinExistence type="predicted"/>
<dbReference type="EMBL" id="CP019236">
    <property type="protein sequence ID" value="APW38291.1"/>
    <property type="molecule type" value="Genomic_DNA"/>
</dbReference>
<dbReference type="Pfam" id="PF05488">
    <property type="entry name" value="PAAR_motif"/>
    <property type="match status" value="1"/>
</dbReference>
<dbReference type="OrthoDB" id="8565659at2"/>
<accession>A0A1P8JX64</accession>
<dbReference type="InterPro" id="IPR008727">
    <property type="entry name" value="PAAR_motif"/>
</dbReference>
<gene>
    <name evidence="1" type="ORF">RD110_14745</name>
</gene>
<name>A0A1P8JX64_9BURK</name>
<dbReference type="CDD" id="cd14744">
    <property type="entry name" value="PAAR_CT_2"/>
    <property type="match status" value="1"/>
</dbReference>
<evidence type="ECO:0000313" key="1">
    <source>
        <dbReference type="EMBL" id="APW38291.1"/>
    </source>
</evidence>
<dbReference type="RefSeq" id="WP_076200170.1">
    <property type="nucleotide sequence ID" value="NZ_CP019236.1"/>
</dbReference>
<dbReference type="STRING" id="1842727.RD110_14745"/>
<evidence type="ECO:0000313" key="2">
    <source>
        <dbReference type="Proteomes" id="UP000186609"/>
    </source>
</evidence>